<accession>A0A2S8A811</accession>
<keyword evidence="2" id="KW-1185">Reference proteome</keyword>
<evidence type="ECO:0000313" key="1">
    <source>
        <dbReference type="EMBL" id="PQL90701.1"/>
    </source>
</evidence>
<dbReference type="AlphaFoldDB" id="A0A2S8A811"/>
<organism evidence="1 2">
    <name type="scientific">Apibacter adventoris</name>
    <dbReference type="NCBI Taxonomy" id="1679466"/>
    <lineage>
        <taxon>Bacteria</taxon>
        <taxon>Pseudomonadati</taxon>
        <taxon>Bacteroidota</taxon>
        <taxon>Flavobacteriia</taxon>
        <taxon>Flavobacteriales</taxon>
        <taxon>Weeksellaceae</taxon>
        <taxon>Apibacter</taxon>
    </lineage>
</organism>
<comment type="caution">
    <text evidence="1">The sequence shown here is derived from an EMBL/GenBank/DDBJ whole genome shotgun (WGS) entry which is preliminary data.</text>
</comment>
<protein>
    <submittedName>
        <fullName evidence="1">Uncharacterized protein</fullName>
    </submittedName>
</protein>
<dbReference type="Proteomes" id="UP000238042">
    <property type="component" value="Unassembled WGS sequence"/>
</dbReference>
<name>A0A2S8A811_9FLAO</name>
<dbReference type="EMBL" id="PSZM01000046">
    <property type="protein sequence ID" value="PQL90701.1"/>
    <property type="molecule type" value="Genomic_DNA"/>
</dbReference>
<sequence>MKEEKEKIMNGFREFTSLKHSYEVIISGIGREKIAKALLAKPESDLDILVGFTAITGIENTMPEELKKGKLVEVVASSLIGYTGEIFENGKLQLTTSKTKFPSLHSLTSDKFVTTTDLPVGTLINMEDYTFMCLKRPQDFILRIISDFLPHQENIDFFKTIENISFTPVIKFLESLT</sequence>
<reference evidence="1 2" key="1">
    <citation type="submission" date="2018-02" db="EMBL/GenBank/DDBJ databases">
        <title>Genome sequences of Apibacter spp., gut symbionts of Asian honey bees.</title>
        <authorList>
            <person name="Kwong W.K."/>
            <person name="Steele M.I."/>
            <person name="Moran N.A."/>
        </authorList>
    </citation>
    <scope>NUCLEOTIDE SEQUENCE [LARGE SCALE GENOMIC DNA]</scope>
    <source>
        <strain evidence="2">wkB301</strain>
    </source>
</reference>
<evidence type="ECO:0000313" key="2">
    <source>
        <dbReference type="Proteomes" id="UP000238042"/>
    </source>
</evidence>
<dbReference type="OrthoDB" id="1339458at2"/>
<gene>
    <name evidence="1" type="ORF">C4S77_12305</name>
</gene>
<proteinExistence type="predicted"/>